<comment type="caution">
    <text evidence="4">The sequence shown here is derived from an EMBL/GenBank/DDBJ whole genome shotgun (WGS) entry which is preliminary data.</text>
</comment>
<feature type="domain" description="Transposase MuDR plant" evidence="3">
    <location>
        <begin position="280"/>
        <end position="327"/>
    </location>
</feature>
<feature type="compositionally biased region" description="Polar residues" evidence="1">
    <location>
        <begin position="189"/>
        <end position="201"/>
    </location>
</feature>
<feature type="region of interest" description="Disordered" evidence="1">
    <location>
        <begin position="162"/>
        <end position="221"/>
    </location>
</feature>
<reference evidence="4" key="1">
    <citation type="journal article" date="2022" name="Plant J.">
        <title>Strategies of tolerance reflected in two North American maple genomes.</title>
        <authorList>
            <person name="McEvoy S.L."/>
            <person name="Sezen U.U."/>
            <person name="Trouern-Trend A."/>
            <person name="McMahon S.M."/>
            <person name="Schaberg P.G."/>
            <person name="Yang J."/>
            <person name="Wegrzyn J.L."/>
            <person name="Swenson N.G."/>
        </authorList>
    </citation>
    <scope>NUCLEOTIDE SEQUENCE</scope>
    <source>
        <strain evidence="4">91603</strain>
    </source>
</reference>
<reference evidence="4" key="2">
    <citation type="submission" date="2023-02" db="EMBL/GenBank/DDBJ databases">
        <authorList>
            <person name="Swenson N.G."/>
            <person name="Wegrzyn J.L."/>
            <person name="Mcevoy S.L."/>
        </authorList>
    </citation>
    <scope>NUCLEOTIDE SEQUENCE</scope>
    <source>
        <strain evidence="4">91603</strain>
        <tissue evidence="4">Leaf</tissue>
    </source>
</reference>
<evidence type="ECO:0000256" key="1">
    <source>
        <dbReference type="SAM" id="MobiDB-lite"/>
    </source>
</evidence>
<evidence type="ECO:0000313" key="5">
    <source>
        <dbReference type="Proteomes" id="UP001064489"/>
    </source>
</evidence>
<dbReference type="InterPro" id="IPR004332">
    <property type="entry name" value="Transposase_MuDR"/>
</dbReference>
<evidence type="ECO:0000256" key="2">
    <source>
        <dbReference type="SAM" id="SignalP"/>
    </source>
</evidence>
<evidence type="ECO:0000259" key="3">
    <source>
        <dbReference type="Pfam" id="PF03108"/>
    </source>
</evidence>
<proteinExistence type="predicted"/>
<dbReference type="AlphaFoldDB" id="A0AAD5JKW8"/>
<dbReference type="EMBL" id="JAJSOW010000003">
    <property type="protein sequence ID" value="KAI9195136.1"/>
    <property type="molecule type" value="Genomic_DNA"/>
</dbReference>
<sequence>MRFWVMGFVVMVDDCGLGLMEGGQSGLGYGFRDLVFVDDCGMGPGFCDLKKEAYQGGLQDPDNWCIKQQQVMASFIISAKFLGSQVEFAIQNLDQYTLGSLWADVYMCTCATFPEPTETFKAEVKLPWSGDYKVLNDDRDLQITQHSAKRVGQSTVEVMDLSINDDGNNGEQLPSYASLPSEDDEDYVPNSNCSMSKTSSDILPESADVQSDSDTDSDDEQLSNAASFTWNNDFMEQESSDDEGGGVQKPSQGPRGRPYRQFAGGSSFGGWSVVQQHLVLRDYVVQEGFELKRIKNAKERYTAECVYEGCSWRIHASPIDDRTGFMIKTMNDRHCCQKVHKNQEANASWVAHRFRAMIEENPEITVKLLGREIQRIYGLSIPTYTLYRAKNRVLNKAEKEHVTSYNSFYSYGYCVR</sequence>
<dbReference type="PANTHER" id="PTHR31973">
    <property type="entry name" value="POLYPROTEIN, PUTATIVE-RELATED"/>
    <property type="match status" value="1"/>
</dbReference>
<dbReference type="Pfam" id="PF03108">
    <property type="entry name" value="DBD_Tnp_Mut"/>
    <property type="match status" value="1"/>
</dbReference>
<feature type="region of interest" description="Disordered" evidence="1">
    <location>
        <begin position="236"/>
        <end position="261"/>
    </location>
</feature>
<accession>A0AAD5JKW8</accession>
<dbReference type="PANTHER" id="PTHR31973:SF187">
    <property type="entry name" value="MUTATOR TRANSPOSASE MUDRA PROTEIN"/>
    <property type="match status" value="1"/>
</dbReference>
<name>A0AAD5JKW8_ACENE</name>
<dbReference type="Proteomes" id="UP001064489">
    <property type="component" value="Chromosome 1"/>
</dbReference>
<gene>
    <name evidence="4" type="ORF">LWI28_012105</name>
</gene>
<evidence type="ECO:0000313" key="4">
    <source>
        <dbReference type="EMBL" id="KAI9195136.1"/>
    </source>
</evidence>
<keyword evidence="2" id="KW-0732">Signal</keyword>
<feature type="compositionally biased region" description="Acidic residues" evidence="1">
    <location>
        <begin position="211"/>
        <end position="221"/>
    </location>
</feature>
<protein>
    <recommendedName>
        <fullName evidence="3">Transposase MuDR plant domain-containing protein</fullName>
    </recommendedName>
</protein>
<feature type="signal peptide" evidence="2">
    <location>
        <begin position="1"/>
        <end position="18"/>
    </location>
</feature>
<organism evidence="4 5">
    <name type="scientific">Acer negundo</name>
    <name type="common">Box elder</name>
    <dbReference type="NCBI Taxonomy" id="4023"/>
    <lineage>
        <taxon>Eukaryota</taxon>
        <taxon>Viridiplantae</taxon>
        <taxon>Streptophyta</taxon>
        <taxon>Embryophyta</taxon>
        <taxon>Tracheophyta</taxon>
        <taxon>Spermatophyta</taxon>
        <taxon>Magnoliopsida</taxon>
        <taxon>eudicotyledons</taxon>
        <taxon>Gunneridae</taxon>
        <taxon>Pentapetalae</taxon>
        <taxon>rosids</taxon>
        <taxon>malvids</taxon>
        <taxon>Sapindales</taxon>
        <taxon>Sapindaceae</taxon>
        <taxon>Hippocastanoideae</taxon>
        <taxon>Acereae</taxon>
        <taxon>Acer</taxon>
    </lineage>
</organism>
<keyword evidence="5" id="KW-1185">Reference proteome</keyword>
<feature type="chain" id="PRO_5041913240" description="Transposase MuDR plant domain-containing protein" evidence="2">
    <location>
        <begin position="19"/>
        <end position="416"/>
    </location>
</feature>